<name>A0A9P8BXS9_9FUNG</name>
<organism evidence="1 2">
    <name type="scientific">Linnemannia hyalina</name>
    <dbReference type="NCBI Taxonomy" id="64524"/>
    <lineage>
        <taxon>Eukaryota</taxon>
        <taxon>Fungi</taxon>
        <taxon>Fungi incertae sedis</taxon>
        <taxon>Mucoromycota</taxon>
        <taxon>Mortierellomycotina</taxon>
        <taxon>Mortierellomycetes</taxon>
        <taxon>Mortierellales</taxon>
        <taxon>Mortierellaceae</taxon>
        <taxon>Linnemannia</taxon>
    </lineage>
</organism>
<proteinExistence type="predicted"/>
<accession>A0A9P8BXS9</accession>
<dbReference type="SUPFAM" id="SSF52047">
    <property type="entry name" value="RNI-like"/>
    <property type="match status" value="1"/>
</dbReference>
<dbReference type="InterPro" id="IPR032675">
    <property type="entry name" value="LRR_dom_sf"/>
</dbReference>
<sequence length="553" mass="62525">MASIHPLKLPEIITLVGNFLPLWSQERAQGTGRLKLVFLPKTFHTCLLVSKIWHDTLIPLLWSYYEAEAMEIVPLPILTRYSIHFRTFRQYRGFGSRALDSFGCKGVVKAMLSPETIEELEESRRMMRDNGGGLKELEWYGPTGSTLRVEDFAGLRSLERLKLSRWKVDGGQLWRVLEMLVGSLRVLEIDWLSGVDDDEGDVQGAAVILPLLEAYHASGPPFGHDPANFVKRCPNLVRSVLSLDAGKGFYKDDNKDITRLADSLRTHCPNLRALTINGSIPPDQKAILIRNCTSIPSSSSLLELVVDVQSMGKDLMDSILIHAPTVETLGTLTSTRNIMMEQLLQIPVQCPRLKWFAVHAIYIRESAWSTLGALKATAWQSSAMEILDLDAGDPSEAWVKGEVFILKDLFASGPILGWYFHPKEKLLSCSDDDVFWSEAFARELFEAVRGLAKLRILRFLIWTLETSKRAYASTVQEMFEDGPMMGWHYHARSSTASYRADVRMSRAFVEDMFRSVAGLENLRMLKRCMVVFTRSGRPTGARFVRLPFVHDHD</sequence>
<gene>
    <name evidence="1" type="ORF">KI688_000750</name>
</gene>
<evidence type="ECO:0000313" key="1">
    <source>
        <dbReference type="EMBL" id="KAG9072969.1"/>
    </source>
</evidence>
<dbReference type="OrthoDB" id="2444067at2759"/>
<dbReference type="Proteomes" id="UP000707451">
    <property type="component" value="Unassembled WGS sequence"/>
</dbReference>
<dbReference type="EMBL" id="JAHRHY010000001">
    <property type="protein sequence ID" value="KAG9072969.1"/>
    <property type="molecule type" value="Genomic_DNA"/>
</dbReference>
<reference evidence="1" key="1">
    <citation type="submission" date="2021-06" db="EMBL/GenBank/DDBJ databases">
        <title>Genome Sequence of Mortierella hyaline Strain SCG-10, a Cold-Adapted, Nitrate-Reducing Fungus Isolated from Soil in Minnesota, USA.</title>
        <authorList>
            <person name="Aldossari N."/>
        </authorList>
    </citation>
    <scope>NUCLEOTIDE SEQUENCE</scope>
    <source>
        <strain evidence="1">SCG-10</strain>
    </source>
</reference>
<protein>
    <submittedName>
        <fullName evidence="1">Uncharacterized protein</fullName>
    </submittedName>
</protein>
<comment type="caution">
    <text evidence="1">The sequence shown here is derived from an EMBL/GenBank/DDBJ whole genome shotgun (WGS) entry which is preliminary data.</text>
</comment>
<dbReference type="Gene3D" id="3.80.10.10">
    <property type="entry name" value="Ribonuclease Inhibitor"/>
    <property type="match status" value="1"/>
</dbReference>
<keyword evidence="2" id="KW-1185">Reference proteome</keyword>
<evidence type="ECO:0000313" key="2">
    <source>
        <dbReference type="Proteomes" id="UP000707451"/>
    </source>
</evidence>
<dbReference type="AlphaFoldDB" id="A0A9P8BXS9"/>